<feature type="region of interest" description="Disordered" evidence="1">
    <location>
        <begin position="1"/>
        <end position="61"/>
    </location>
</feature>
<name>M2YMZ1_DOTSN</name>
<reference evidence="3" key="1">
    <citation type="journal article" date="2012" name="PLoS Genet.">
        <title>The genomes of the fungal plant pathogens Cladosporium fulvum and Dothistroma septosporum reveal adaptation to different hosts and lifestyles but also signatures of common ancestry.</title>
        <authorList>
            <person name="de Wit P.J.G.M."/>
            <person name="van der Burgt A."/>
            <person name="Oekmen B."/>
            <person name="Stergiopoulos I."/>
            <person name="Abd-Elsalam K.A."/>
            <person name="Aerts A.L."/>
            <person name="Bahkali A.H."/>
            <person name="Beenen H.G."/>
            <person name="Chettri P."/>
            <person name="Cox M.P."/>
            <person name="Datema E."/>
            <person name="de Vries R.P."/>
            <person name="Dhillon B."/>
            <person name="Ganley A.R."/>
            <person name="Griffiths S.A."/>
            <person name="Guo Y."/>
            <person name="Hamelin R.C."/>
            <person name="Henrissat B."/>
            <person name="Kabir M.S."/>
            <person name="Jashni M.K."/>
            <person name="Kema G."/>
            <person name="Klaubauf S."/>
            <person name="Lapidus A."/>
            <person name="Levasseur A."/>
            <person name="Lindquist E."/>
            <person name="Mehrabi R."/>
            <person name="Ohm R.A."/>
            <person name="Owen T.J."/>
            <person name="Salamov A."/>
            <person name="Schwelm A."/>
            <person name="Schijlen E."/>
            <person name="Sun H."/>
            <person name="van den Burg H.A."/>
            <person name="van Ham R.C.H.J."/>
            <person name="Zhang S."/>
            <person name="Goodwin S.B."/>
            <person name="Grigoriev I.V."/>
            <person name="Collemare J."/>
            <person name="Bradshaw R.E."/>
        </authorList>
    </citation>
    <scope>NUCLEOTIDE SEQUENCE [LARGE SCALE GENOMIC DNA]</scope>
    <source>
        <strain evidence="3">NZE10 / CBS 128990</strain>
    </source>
</reference>
<dbReference type="STRING" id="675120.M2YMZ1"/>
<dbReference type="EMBL" id="KB446540">
    <property type="protein sequence ID" value="EME43310.1"/>
    <property type="molecule type" value="Genomic_DNA"/>
</dbReference>
<protein>
    <submittedName>
        <fullName evidence="2">Uncharacterized protein</fullName>
    </submittedName>
</protein>
<feature type="region of interest" description="Disordered" evidence="1">
    <location>
        <begin position="596"/>
        <end position="616"/>
    </location>
</feature>
<dbReference type="eggNOG" id="ENOG502QVDP">
    <property type="taxonomic scope" value="Eukaryota"/>
</dbReference>
<feature type="region of interest" description="Disordered" evidence="1">
    <location>
        <begin position="1352"/>
        <end position="1378"/>
    </location>
</feature>
<organism evidence="2 3">
    <name type="scientific">Dothistroma septosporum (strain NZE10 / CBS 128990)</name>
    <name type="common">Red band needle blight fungus</name>
    <name type="synonym">Mycosphaerella pini</name>
    <dbReference type="NCBI Taxonomy" id="675120"/>
    <lineage>
        <taxon>Eukaryota</taxon>
        <taxon>Fungi</taxon>
        <taxon>Dikarya</taxon>
        <taxon>Ascomycota</taxon>
        <taxon>Pezizomycotina</taxon>
        <taxon>Dothideomycetes</taxon>
        <taxon>Dothideomycetidae</taxon>
        <taxon>Mycosphaerellales</taxon>
        <taxon>Mycosphaerellaceae</taxon>
        <taxon>Dothistroma</taxon>
    </lineage>
</organism>
<gene>
    <name evidence="2" type="ORF">DOTSEDRAFT_72658</name>
</gene>
<dbReference type="HOGENOM" id="CLU_001347_0_0_1"/>
<dbReference type="OMA" id="KMWTITA"/>
<evidence type="ECO:0000256" key="1">
    <source>
        <dbReference type="SAM" id="MobiDB-lite"/>
    </source>
</evidence>
<dbReference type="PANTHER" id="PTHR42064:SF1">
    <property type="entry name" value="YALI0F28677P"/>
    <property type="match status" value="1"/>
</dbReference>
<evidence type="ECO:0000313" key="3">
    <source>
        <dbReference type="Proteomes" id="UP000016933"/>
    </source>
</evidence>
<feature type="compositionally biased region" description="Low complexity" evidence="1">
    <location>
        <begin position="43"/>
        <end position="59"/>
    </location>
</feature>
<keyword evidence="3" id="KW-1185">Reference proteome</keyword>
<accession>M2YMZ1</accession>
<feature type="compositionally biased region" description="Low complexity" evidence="1">
    <location>
        <begin position="20"/>
        <end position="32"/>
    </location>
</feature>
<dbReference type="OrthoDB" id="3548913at2759"/>
<sequence length="1489" mass="164435">MLGSGSPPETTADEHPGTVSLLSSHHASTSSTPGRSSPDGTPRRPCSLSLLSRSHSAPPAHNMAIKPATMRVQDHGTDQDGEDSTVTVSHNASYETVTSLDCHPQHISVTDPPAAMPLAEHDQMLIAPFSEICHLLRLEKYHKRRCYQAEDKLHHLQVAAAKTSRLTHSASHVQHVLAECIRSEDKNSFATLHHTFQDACRDVLHAEQPAPLDAHLSSSSVSTRPSAPFLEDLSSSSKISILELMSKIRCDGRFLAGRLASLTHKELIALLPDRASARPQESVFAGSVRSNPRLSKPLGLAVDAQTEALLSSAFHSPLETLIFSTRGIAVASLLDDQATRMWAAVCARLIFEQRPGSERVVPAVLDIWSSSFPWPGKDRLETWILQTLQRGSFLLEQSSNPSFRARMSGRSDIPPEEEIRSESFFTEAATSLLELLSDETGPSIVPPGALKLCHAVWDDLGDHPGHQRAFPQFVLVRWLFHAFILDVTTLPEAYGILADHYISESARHRILREIVFRVQKAVFDVSYSWKYNISPPTDTVRRVQRLQARFQREDSALEHTVTAPKPLLSQGIESFVIVSAKDVAICVNALYPPRRPASVASDRDSTRSGVRSSASSMSGFSLFGHARSPESSSENTVSGDQDAQYVQSLNAVAASLQEETANEAANEAAFEDQMRDVGVEFEELLRNKAGTSSDLWEILVSQPAQYSLSTIKDQAVRICADAPVQISPQDSSSHPRTRSRDHAVWRKAVEALLRDQDPNATESSTAPVLGTPEGLTFIVTELQRLYSQSIHDCEARSDFVQAYHLFKQLQGLLSYVYQSAGLTALGDIFVDMEHFARRSASRAEALSDACEAWANALSSTPRLKTEFLDPMIAQHDLLRDKMWYVAEVRTSAAYEEARSIAAALRIMGSNKKNTRARLGPVLRHWSGTKLSSTNLHLKTEAQVLEILSARSDHGGPNKLSDEQSRATQLWMARQNIDNLCRGEERLHRLCMEVRKCVDAVTAVNDTSSIWHSTLFACSPPIRPQRQFAERPSFITGLYDRNGHSSLLSLRSQPRSNDTLSSVAHTLSSASSRDCFESRSPTLTHTSSIPFWSPATTEVDSPSSATSIGSAQAQSVLEASVHRRDVRPNTVPSPTFVDKLRQRITSLVLSDLTATLFTDGSETDHAFWTGLGFDLTDRHFRGLQTLNPSVGSQTPTIESQTQPLPMTAQFDFDAAFAAILQQFALKIDPAVKLACLYDLDRLLVPYMAEQTAIASPATVFRRDHSNSIPTRGTSGTEMSIRGFRTIFSRGSLRPSTIFRDLQYIAALLPAVVLQNTAEGKAFCNAAVAISGLKQEARKIMVETADSIIAYHSNNREHGRSSSTAQQQRDSQTFSVPSRTPSAEEVARYSMADAAHLLQIAAKEGDTVAQRELGILYLTNPELMDRVIAPFTNPRDVFKEELEGKWRRNQDLNRCDPQAMCIAYHWMELSSKGGDSLAKEYLRQREEMDSF</sequence>
<feature type="compositionally biased region" description="Polar residues" evidence="1">
    <location>
        <begin position="1359"/>
        <end position="1378"/>
    </location>
</feature>
<reference evidence="2 3" key="2">
    <citation type="journal article" date="2012" name="PLoS Pathog.">
        <title>Diverse lifestyles and strategies of plant pathogenesis encoded in the genomes of eighteen Dothideomycetes fungi.</title>
        <authorList>
            <person name="Ohm R.A."/>
            <person name="Feau N."/>
            <person name="Henrissat B."/>
            <person name="Schoch C.L."/>
            <person name="Horwitz B.A."/>
            <person name="Barry K.W."/>
            <person name="Condon B.J."/>
            <person name="Copeland A.C."/>
            <person name="Dhillon B."/>
            <person name="Glaser F."/>
            <person name="Hesse C.N."/>
            <person name="Kosti I."/>
            <person name="LaButti K."/>
            <person name="Lindquist E.A."/>
            <person name="Lucas S."/>
            <person name="Salamov A.A."/>
            <person name="Bradshaw R.E."/>
            <person name="Ciuffetti L."/>
            <person name="Hamelin R.C."/>
            <person name="Kema G.H.J."/>
            <person name="Lawrence C."/>
            <person name="Scott J.A."/>
            <person name="Spatafora J.W."/>
            <person name="Turgeon B.G."/>
            <person name="de Wit P.J.G.M."/>
            <person name="Zhong S."/>
            <person name="Goodwin S.B."/>
            <person name="Grigoriev I.V."/>
        </authorList>
    </citation>
    <scope>NUCLEOTIDE SEQUENCE [LARGE SCALE GENOMIC DNA]</scope>
    <source>
        <strain evidence="3">NZE10 / CBS 128990</strain>
    </source>
</reference>
<feature type="compositionally biased region" description="Low complexity" evidence="1">
    <location>
        <begin position="607"/>
        <end position="616"/>
    </location>
</feature>
<proteinExistence type="predicted"/>
<dbReference type="PANTHER" id="PTHR42064">
    <property type="entry name" value="YALI0F28677P"/>
    <property type="match status" value="1"/>
</dbReference>
<dbReference type="Proteomes" id="UP000016933">
    <property type="component" value="Unassembled WGS sequence"/>
</dbReference>
<evidence type="ECO:0000313" key="2">
    <source>
        <dbReference type="EMBL" id="EME43310.1"/>
    </source>
</evidence>